<keyword evidence="3" id="KW-1185">Reference proteome</keyword>
<proteinExistence type="predicted"/>
<sequence length="115" mass="12800">MVKNHSVRSELPDRLAQLGKPLKPDHSKQPLLETLLFTTSRLTQQKPTSSPTSTPFSDLPPRLILFDPSLSGKSICRESGVERLRVGGRTSERLFSEGQSLFIRHSSLLFAISVD</sequence>
<protein>
    <submittedName>
        <fullName evidence="2">Uncharacterized protein</fullName>
    </submittedName>
</protein>
<reference evidence="2" key="1">
    <citation type="journal article" date="2023" name="Plant J.">
        <title>The genome of the king protea, Protea cynaroides.</title>
        <authorList>
            <person name="Chang J."/>
            <person name="Duong T.A."/>
            <person name="Schoeman C."/>
            <person name="Ma X."/>
            <person name="Roodt D."/>
            <person name="Barker N."/>
            <person name="Li Z."/>
            <person name="Van de Peer Y."/>
            <person name="Mizrachi E."/>
        </authorList>
    </citation>
    <scope>NUCLEOTIDE SEQUENCE</scope>
    <source>
        <tissue evidence="2">Young leaves</tissue>
    </source>
</reference>
<dbReference type="EMBL" id="JAMYWD010000011">
    <property type="protein sequence ID" value="KAJ4954517.1"/>
    <property type="molecule type" value="Genomic_DNA"/>
</dbReference>
<feature type="region of interest" description="Disordered" evidence="1">
    <location>
        <begin position="1"/>
        <end position="60"/>
    </location>
</feature>
<accession>A0A9Q0GUP5</accession>
<dbReference type="Proteomes" id="UP001141806">
    <property type="component" value="Unassembled WGS sequence"/>
</dbReference>
<feature type="compositionally biased region" description="Polar residues" evidence="1">
    <location>
        <begin position="36"/>
        <end position="46"/>
    </location>
</feature>
<evidence type="ECO:0000313" key="2">
    <source>
        <dbReference type="EMBL" id="KAJ4954517.1"/>
    </source>
</evidence>
<gene>
    <name evidence="2" type="ORF">NE237_011300</name>
</gene>
<evidence type="ECO:0000256" key="1">
    <source>
        <dbReference type="SAM" id="MobiDB-lite"/>
    </source>
</evidence>
<dbReference type="AlphaFoldDB" id="A0A9Q0GUP5"/>
<name>A0A9Q0GUP5_9MAGN</name>
<evidence type="ECO:0000313" key="3">
    <source>
        <dbReference type="Proteomes" id="UP001141806"/>
    </source>
</evidence>
<comment type="caution">
    <text evidence="2">The sequence shown here is derived from an EMBL/GenBank/DDBJ whole genome shotgun (WGS) entry which is preliminary data.</text>
</comment>
<organism evidence="2 3">
    <name type="scientific">Protea cynaroides</name>
    <dbReference type="NCBI Taxonomy" id="273540"/>
    <lineage>
        <taxon>Eukaryota</taxon>
        <taxon>Viridiplantae</taxon>
        <taxon>Streptophyta</taxon>
        <taxon>Embryophyta</taxon>
        <taxon>Tracheophyta</taxon>
        <taxon>Spermatophyta</taxon>
        <taxon>Magnoliopsida</taxon>
        <taxon>Proteales</taxon>
        <taxon>Proteaceae</taxon>
        <taxon>Protea</taxon>
    </lineage>
</organism>